<sequence>MKAFPFFLDGAAKDWLYQQLVLFNTWGDMKRIIASIRKEICGMRQHTSETLGEVQKVVCNLSNH</sequence>
<dbReference type="Proteomes" id="UP000257109">
    <property type="component" value="Unassembled WGS sequence"/>
</dbReference>
<comment type="caution">
    <text evidence="1">The sequence shown here is derived from an EMBL/GenBank/DDBJ whole genome shotgun (WGS) entry which is preliminary data.</text>
</comment>
<keyword evidence="2" id="KW-1185">Reference proteome</keyword>
<evidence type="ECO:0000313" key="1">
    <source>
        <dbReference type="EMBL" id="RDX69209.1"/>
    </source>
</evidence>
<accession>A0A371ETE0</accession>
<dbReference type="OrthoDB" id="1749511at2759"/>
<evidence type="ECO:0000313" key="2">
    <source>
        <dbReference type="Proteomes" id="UP000257109"/>
    </source>
</evidence>
<name>A0A371ETE0_MUCPR</name>
<dbReference type="EMBL" id="QJKJ01012215">
    <property type="protein sequence ID" value="RDX69209.1"/>
    <property type="molecule type" value="Genomic_DNA"/>
</dbReference>
<proteinExistence type="predicted"/>
<organism evidence="1 2">
    <name type="scientific">Mucuna pruriens</name>
    <name type="common">Velvet bean</name>
    <name type="synonym">Dolichos pruriens</name>
    <dbReference type="NCBI Taxonomy" id="157652"/>
    <lineage>
        <taxon>Eukaryota</taxon>
        <taxon>Viridiplantae</taxon>
        <taxon>Streptophyta</taxon>
        <taxon>Embryophyta</taxon>
        <taxon>Tracheophyta</taxon>
        <taxon>Spermatophyta</taxon>
        <taxon>Magnoliopsida</taxon>
        <taxon>eudicotyledons</taxon>
        <taxon>Gunneridae</taxon>
        <taxon>Pentapetalae</taxon>
        <taxon>rosids</taxon>
        <taxon>fabids</taxon>
        <taxon>Fabales</taxon>
        <taxon>Fabaceae</taxon>
        <taxon>Papilionoideae</taxon>
        <taxon>50 kb inversion clade</taxon>
        <taxon>NPAAA clade</taxon>
        <taxon>indigoferoid/millettioid clade</taxon>
        <taxon>Phaseoleae</taxon>
        <taxon>Mucuna</taxon>
    </lineage>
</organism>
<reference evidence="1" key="1">
    <citation type="submission" date="2018-05" db="EMBL/GenBank/DDBJ databases">
        <title>Draft genome of Mucuna pruriens seed.</title>
        <authorList>
            <person name="Nnadi N.E."/>
            <person name="Vos R."/>
            <person name="Hasami M.H."/>
            <person name="Devisetty U.K."/>
            <person name="Aguiy J.C."/>
        </authorList>
    </citation>
    <scope>NUCLEOTIDE SEQUENCE [LARGE SCALE GENOMIC DNA]</scope>
    <source>
        <strain evidence="1">JCA_2017</strain>
    </source>
</reference>
<evidence type="ECO:0008006" key="3">
    <source>
        <dbReference type="Google" id="ProtNLM"/>
    </source>
</evidence>
<feature type="non-terminal residue" evidence="1">
    <location>
        <position position="1"/>
    </location>
</feature>
<protein>
    <recommendedName>
        <fullName evidence="3">Retrotransposon gag domain-containing protein</fullName>
    </recommendedName>
</protein>
<gene>
    <name evidence="1" type="ORF">CR513_51709</name>
</gene>
<dbReference type="AlphaFoldDB" id="A0A371ETE0"/>